<feature type="chain" id="PRO_5019220194" description="Translocase" evidence="1">
    <location>
        <begin position="20"/>
        <end position="281"/>
    </location>
</feature>
<evidence type="ECO:0000313" key="3">
    <source>
        <dbReference type="Proteomes" id="UP000282002"/>
    </source>
</evidence>
<sequence>MNGRKRALRVIAVLSVALAAGQVAETLRLPAQTPTPLAAQVANASAAAGLPDVRGITSVAATTDSPDSARCTPSLDLAATTSAMIDLALRAPCNKGERVVIRHAGLSFAAQISPDGALRLQVPALEPEALVAAYFDGSQIALAKISVPDATDHIRFAVQMAYPAQFDLRAEEGGQVYVGSYGRTVDNPARRILPLGNSTVAQPLMAQVYSFPADDMTANLTVELKITPDTCGRTLPVETLLARGGKVTLTKLAVAVPLCGTSGDILLLKNLLSDLTLAAPR</sequence>
<dbReference type="Proteomes" id="UP000282002">
    <property type="component" value="Chromosome"/>
</dbReference>
<dbReference type="EMBL" id="CP034328">
    <property type="protein sequence ID" value="AZL59240.1"/>
    <property type="molecule type" value="Genomic_DNA"/>
</dbReference>
<dbReference type="AlphaFoldDB" id="A0A3S8U6U0"/>
<dbReference type="OrthoDB" id="7956241at2"/>
<name>A0A3S8U6U0_9RHOB</name>
<feature type="signal peptide" evidence="1">
    <location>
        <begin position="1"/>
        <end position="19"/>
    </location>
</feature>
<dbReference type="KEGG" id="taw:EI545_10535"/>
<protein>
    <recommendedName>
        <fullName evidence="4">Translocase</fullName>
    </recommendedName>
</protein>
<evidence type="ECO:0000256" key="1">
    <source>
        <dbReference type="SAM" id="SignalP"/>
    </source>
</evidence>
<keyword evidence="3" id="KW-1185">Reference proteome</keyword>
<evidence type="ECO:0008006" key="4">
    <source>
        <dbReference type="Google" id="ProtNLM"/>
    </source>
</evidence>
<gene>
    <name evidence="2" type="ORF">EI545_10535</name>
</gene>
<proteinExistence type="predicted"/>
<reference evidence="2 3" key="1">
    <citation type="submission" date="2018-12" db="EMBL/GenBank/DDBJ databases">
        <title>Complete genome sequencing of Tabrizicola sp. K13M18.</title>
        <authorList>
            <person name="Bae J.-W."/>
        </authorList>
    </citation>
    <scope>NUCLEOTIDE SEQUENCE [LARGE SCALE GENOMIC DNA]</scope>
    <source>
        <strain evidence="2 3">K13M18</strain>
    </source>
</reference>
<accession>A0A3S8U6U0</accession>
<dbReference type="RefSeq" id="WP_125325435.1">
    <property type="nucleotide sequence ID" value="NZ_CP034328.1"/>
</dbReference>
<evidence type="ECO:0000313" key="2">
    <source>
        <dbReference type="EMBL" id="AZL59240.1"/>
    </source>
</evidence>
<organism evidence="2 3">
    <name type="scientific">Tabrizicola piscis</name>
    <dbReference type="NCBI Taxonomy" id="2494374"/>
    <lineage>
        <taxon>Bacteria</taxon>
        <taxon>Pseudomonadati</taxon>
        <taxon>Pseudomonadota</taxon>
        <taxon>Alphaproteobacteria</taxon>
        <taxon>Rhodobacterales</taxon>
        <taxon>Paracoccaceae</taxon>
        <taxon>Tabrizicola</taxon>
    </lineage>
</organism>
<keyword evidence="1" id="KW-0732">Signal</keyword>